<organism evidence="12 13">
    <name type="scientific">Fervidicella metallireducens AeB</name>
    <dbReference type="NCBI Taxonomy" id="1403537"/>
    <lineage>
        <taxon>Bacteria</taxon>
        <taxon>Bacillati</taxon>
        <taxon>Bacillota</taxon>
        <taxon>Clostridia</taxon>
        <taxon>Eubacteriales</taxon>
        <taxon>Clostridiaceae</taxon>
        <taxon>Fervidicella</taxon>
    </lineage>
</organism>
<comment type="similarity">
    <text evidence="3 11">Belongs to the purine nucleoside phosphorylase YfiH/LACC1 family.</text>
</comment>
<dbReference type="STRING" id="1403537.Q428_08015"/>
<name>A0A017RUG4_9CLOT</name>
<evidence type="ECO:0000256" key="1">
    <source>
        <dbReference type="ARBA" id="ARBA00000553"/>
    </source>
</evidence>
<dbReference type="RefSeq" id="WP_035379737.1">
    <property type="nucleotide sequence ID" value="NZ_AZQP01000021.1"/>
</dbReference>
<dbReference type="NCBIfam" id="TIGR00726">
    <property type="entry name" value="peptidoglycan editing factor PgeF"/>
    <property type="match status" value="1"/>
</dbReference>
<dbReference type="AlphaFoldDB" id="A0A017RUG4"/>
<sequence length="258" mass="28926">MNNNLFKIEKDKLIYFVSEGLSDLGFVKHFFSTRVGGVSTGNYSSLNLGLYTEDDNEKIKLNFKKIFETADMNMDKLVFLKQVHGDQFYVVSNGNYSSVVESSGDAIITGEKGIPIGIFTADCAPILLVDKENKLIAAVHAGWKGTYLKIAERVLNHMFANMGTNPVNVLAVIGPSIGPCCFEVKEDVADKFEFTVKRNNKIYVDLWKENRKQLLNMGLLEKNIAIANLCTYCNNDLFYSYRRDNGNTGRLAAFIEIV</sequence>
<evidence type="ECO:0000313" key="13">
    <source>
        <dbReference type="Proteomes" id="UP000019681"/>
    </source>
</evidence>
<dbReference type="CDD" id="cd16833">
    <property type="entry name" value="YfiH"/>
    <property type="match status" value="1"/>
</dbReference>
<dbReference type="PANTHER" id="PTHR30616:SF2">
    <property type="entry name" value="PURINE NUCLEOSIDE PHOSPHORYLASE LACC1"/>
    <property type="match status" value="1"/>
</dbReference>
<keyword evidence="4" id="KW-0808">Transferase</keyword>
<dbReference type="GO" id="GO:0016787">
    <property type="term" value="F:hydrolase activity"/>
    <property type="evidence" value="ECO:0007669"/>
    <property type="project" value="UniProtKB-KW"/>
</dbReference>
<evidence type="ECO:0000256" key="7">
    <source>
        <dbReference type="ARBA" id="ARBA00022833"/>
    </source>
</evidence>
<comment type="catalytic activity">
    <reaction evidence="1">
        <text>inosine + phosphate = alpha-D-ribose 1-phosphate + hypoxanthine</text>
        <dbReference type="Rhea" id="RHEA:27646"/>
        <dbReference type="ChEBI" id="CHEBI:17368"/>
        <dbReference type="ChEBI" id="CHEBI:17596"/>
        <dbReference type="ChEBI" id="CHEBI:43474"/>
        <dbReference type="ChEBI" id="CHEBI:57720"/>
        <dbReference type="EC" id="2.4.2.1"/>
    </reaction>
    <physiologicalReaction direction="left-to-right" evidence="1">
        <dbReference type="Rhea" id="RHEA:27647"/>
    </physiologicalReaction>
</comment>
<keyword evidence="13" id="KW-1185">Reference proteome</keyword>
<accession>A0A017RUG4</accession>
<evidence type="ECO:0000256" key="5">
    <source>
        <dbReference type="ARBA" id="ARBA00022723"/>
    </source>
</evidence>
<gene>
    <name evidence="12" type="ORF">Q428_08015</name>
</gene>
<evidence type="ECO:0000313" key="12">
    <source>
        <dbReference type="EMBL" id="EYE88418.1"/>
    </source>
</evidence>
<comment type="catalytic activity">
    <reaction evidence="8">
        <text>adenosine + H2O + H(+) = inosine + NH4(+)</text>
        <dbReference type="Rhea" id="RHEA:24408"/>
        <dbReference type="ChEBI" id="CHEBI:15377"/>
        <dbReference type="ChEBI" id="CHEBI:15378"/>
        <dbReference type="ChEBI" id="CHEBI:16335"/>
        <dbReference type="ChEBI" id="CHEBI:17596"/>
        <dbReference type="ChEBI" id="CHEBI:28938"/>
        <dbReference type="EC" id="3.5.4.4"/>
    </reaction>
    <physiologicalReaction direction="left-to-right" evidence="8">
        <dbReference type="Rhea" id="RHEA:24409"/>
    </physiologicalReaction>
</comment>
<evidence type="ECO:0000256" key="9">
    <source>
        <dbReference type="ARBA" id="ARBA00048968"/>
    </source>
</evidence>
<evidence type="ECO:0000256" key="2">
    <source>
        <dbReference type="ARBA" id="ARBA00003215"/>
    </source>
</evidence>
<dbReference type="GO" id="GO:0005507">
    <property type="term" value="F:copper ion binding"/>
    <property type="evidence" value="ECO:0007669"/>
    <property type="project" value="TreeGrafter"/>
</dbReference>
<dbReference type="SUPFAM" id="SSF64438">
    <property type="entry name" value="CNF1/YfiH-like putative cysteine hydrolases"/>
    <property type="match status" value="1"/>
</dbReference>
<dbReference type="Pfam" id="PF02578">
    <property type="entry name" value="Cu-oxidase_4"/>
    <property type="match status" value="1"/>
</dbReference>
<evidence type="ECO:0000256" key="10">
    <source>
        <dbReference type="ARBA" id="ARBA00049893"/>
    </source>
</evidence>
<protein>
    <recommendedName>
        <fullName evidence="11">Purine nucleoside phosphorylase</fullName>
    </recommendedName>
</protein>
<comment type="catalytic activity">
    <reaction evidence="9">
        <text>adenosine + phosphate = alpha-D-ribose 1-phosphate + adenine</text>
        <dbReference type="Rhea" id="RHEA:27642"/>
        <dbReference type="ChEBI" id="CHEBI:16335"/>
        <dbReference type="ChEBI" id="CHEBI:16708"/>
        <dbReference type="ChEBI" id="CHEBI:43474"/>
        <dbReference type="ChEBI" id="CHEBI:57720"/>
        <dbReference type="EC" id="2.4.2.1"/>
    </reaction>
    <physiologicalReaction direction="left-to-right" evidence="9">
        <dbReference type="Rhea" id="RHEA:27643"/>
    </physiologicalReaction>
</comment>
<comment type="caution">
    <text evidence="12">The sequence shown here is derived from an EMBL/GenBank/DDBJ whole genome shotgun (WGS) entry which is preliminary data.</text>
</comment>
<dbReference type="PANTHER" id="PTHR30616">
    <property type="entry name" value="UNCHARACTERIZED PROTEIN YFIH"/>
    <property type="match status" value="1"/>
</dbReference>
<comment type="catalytic activity">
    <reaction evidence="10">
        <text>S-methyl-5'-thioadenosine + phosphate = 5-(methylsulfanyl)-alpha-D-ribose 1-phosphate + adenine</text>
        <dbReference type="Rhea" id="RHEA:11852"/>
        <dbReference type="ChEBI" id="CHEBI:16708"/>
        <dbReference type="ChEBI" id="CHEBI:17509"/>
        <dbReference type="ChEBI" id="CHEBI:43474"/>
        <dbReference type="ChEBI" id="CHEBI:58533"/>
        <dbReference type="EC" id="2.4.2.28"/>
    </reaction>
    <physiologicalReaction direction="left-to-right" evidence="10">
        <dbReference type="Rhea" id="RHEA:11853"/>
    </physiologicalReaction>
</comment>
<keyword evidence="5" id="KW-0479">Metal-binding</keyword>
<dbReference type="InterPro" id="IPR003730">
    <property type="entry name" value="Cu_polyphenol_OxRdtase"/>
</dbReference>
<proteinExistence type="inferred from homology"/>
<dbReference type="InterPro" id="IPR011324">
    <property type="entry name" value="Cytotoxic_necrot_fac-like_cat"/>
</dbReference>
<evidence type="ECO:0000256" key="4">
    <source>
        <dbReference type="ARBA" id="ARBA00022679"/>
    </source>
</evidence>
<dbReference type="GO" id="GO:0017061">
    <property type="term" value="F:S-methyl-5-thioadenosine phosphorylase activity"/>
    <property type="evidence" value="ECO:0007669"/>
    <property type="project" value="UniProtKB-EC"/>
</dbReference>
<dbReference type="OrthoDB" id="4279at2"/>
<evidence type="ECO:0000256" key="11">
    <source>
        <dbReference type="RuleBase" id="RU361274"/>
    </source>
</evidence>
<evidence type="ECO:0000256" key="6">
    <source>
        <dbReference type="ARBA" id="ARBA00022801"/>
    </source>
</evidence>
<evidence type="ECO:0000256" key="8">
    <source>
        <dbReference type="ARBA" id="ARBA00047989"/>
    </source>
</evidence>
<evidence type="ECO:0000256" key="3">
    <source>
        <dbReference type="ARBA" id="ARBA00007353"/>
    </source>
</evidence>
<reference evidence="12 13" key="1">
    <citation type="journal article" date="2014" name="Genome Announc.">
        <title>Draft Genome Sequence of Fervidicella metallireducens Strain AeBT, an Iron-Reducing Thermoanaerobe from the Great Artesian Basin.</title>
        <authorList>
            <person name="Patel B.K."/>
        </authorList>
    </citation>
    <scope>NUCLEOTIDE SEQUENCE [LARGE SCALE GENOMIC DNA]</scope>
    <source>
        <strain evidence="12 13">AeB</strain>
    </source>
</reference>
<keyword evidence="7" id="KW-0862">Zinc</keyword>
<dbReference type="InterPro" id="IPR038371">
    <property type="entry name" value="Cu_polyphenol_OxRdtase_sf"/>
</dbReference>
<keyword evidence="6" id="KW-0378">Hydrolase</keyword>
<dbReference type="EMBL" id="AZQP01000021">
    <property type="protein sequence ID" value="EYE88418.1"/>
    <property type="molecule type" value="Genomic_DNA"/>
</dbReference>
<dbReference type="Proteomes" id="UP000019681">
    <property type="component" value="Unassembled WGS sequence"/>
</dbReference>
<comment type="function">
    <text evidence="2">Purine nucleoside enzyme that catalyzes the phosphorolysis of adenosine and inosine nucleosides, yielding D-ribose 1-phosphate and the respective free bases, adenine and hypoxanthine. Also catalyzes the phosphorolysis of S-methyl-5'-thioadenosine into adenine and S-methyl-5-thio-alpha-D-ribose 1-phosphate. Also has adenosine deaminase activity.</text>
</comment>
<dbReference type="Gene3D" id="3.60.140.10">
    <property type="entry name" value="CNF1/YfiH-like putative cysteine hydrolases"/>
    <property type="match status" value="1"/>
</dbReference>